<dbReference type="PANTHER" id="PTHR43649:SF33">
    <property type="entry name" value="POLYGALACTURONAN_RHAMNOGALACTURONAN-BINDING PROTEIN YTCQ"/>
    <property type="match status" value="1"/>
</dbReference>
<protein>
    <submittedName>
        <fullName evidence="4">Extracellular solute-binding protein</fullName>
    </submittedName>
</protein>
<evidence type="ECO:0000313" key="4">
    <source>
        <dbReference type="EMBL" id="QJD85589.1"/>
    </source>
</evidence>
<dbReference type="EMBL" id="CP051680">
    <property type="protein sequence ID" value="QJD85589.1"/>
    <property type="molecule type" value="Genomic_DNA"/>
</dbReference>
<dbReference type="SUPFAM" id="SSF53850">
    <property type="entry name" value="Periplasmic binding protein-like II"/>
    <property type="match status" value="1"/>
</dbReference>
<keyword evidence="5" id="KW-1185">Reference proteome</keyword>
<keyword evidence="1 3" id="KW-0732">Signal</keyword>
<dbReference type="Proteomes" id="UP000502248">
    <property type="component" value="Chromosome"/>
</dbReference>
<organism evidence="4 5">
    <name type="scientific">Cohnella herbarum</name>
    <dbReference type="NCBI Taxonomy" id="2728023"/>
    <lineage>
        <taxon>Bacteria</taxon>
        <taxon>Bacillati</taxon>
        <taxon>Bacillota</taxon>
        <taxon>Bacilli</taxon>
        <taxon>Bacillales</taxon>
        <taxon>Paenibacillaceae</taxon>
        <taxon>Cohnella</taxon>
    </lineage>
</organism>
<feature type="compositionally biased region" description="Polar residues" evidence="2">
    <location>
        <begin position="30"/>
        <end position="41"/>
    </location>
</feature>
<dbReference type="InterPro" id="IPR050490">
    <property type="entry name" value="Bact_solute-bd_prot1"/>
</dbReference>
<dbReference type="CDD" id="cd13580">
    <property type="entry name" value="PBP2_AlgQ_like_1"/>
    <property type="match status" value="1"/>
</dbReference>
<dbReference type="Gene3D" id="3.40.190.10">
    <property type="entry name" value="Periplasmic binding protein-like II"/>
    <property type="match status" value="2"/>
</dbReference>
<feature type="compositionally biased region" description="Low complexity" evidence="2">
    <location>
        <begin position="42"/>
        <end position="55"/>
    </location>
</feature>
<dbReference type="RefSeq" id="WP_169281849.1">
    <property type="nucleotide sequence ID" value="NZ_CP051680.1"/>
</dbReference>
<feature type="chain" id="PRO_5039334675" evidence="3">
    <location>
        <begin position="22"/>
        <end position="564"/>
    </location>
</feature>
<dbReference type="PANTHER" id="PTHR43649">
    <property type="entry name" value="ARABINOSE-BINDING PROTEIN-RELATED"/>
    <property type="match status" value="1"/>
</dbReference>
<evidence type="ECO:0000256" key="1">
    <source>
        <dbReference type="ARBA" id="ARBA00022729"/>
    </source>
</evidence>
<evidence type="ECO:0000256" key="2">
    <source>
        <dbReference type="SAM" id="MobiDB-lite"/>
    </source>
</evidence>
<dbReference type="KEGG" id="cheb:HH215_21995"/>
<feature type="region of interest" description="Disordered" evidence="2">
    <location>
        <begin position="30"/>
        <end position="63"/>
    </location>
</feature>
<feature type="signal peptide" evidence="3">
    <location>
        <begin position="1"/>
        <end position="21"/>
    </location>
</feature>
<dbReference type="PROSITE" id="PS51257">
    <property type="entry name" value="PROKAR_LIPOPROTEIN"/>
    <property type="match status" value="1"/>
</dbReference>
<dbReference type="AlphaFoldDB" id="A0A7Z2VMD7"/>
<accession>A0A7Z2VMD7</accession>
<sequence length="564" mass="62237">MRGQKIRGMIMVAMALLLVFAAACSKKDNTQASGSPAAQTGSASPSAEATTPAAEVKAEDPLGKFDPPIEVSVVGTTGTNVLFADGESINDNIMTRTYKDILGIQFVNKWVSDASQTVEKMNLSINTNNFPDISKVDVNQLHRMIKQDQLADLTEAYEKYASPLLRKAMEYGGGEGFEAASVDGKIYGMPVPVDYFENAAIMYIRQDWLDKLKLQAPKTIDELVTVATAFAQQDPDGNNKADTYGIALDNTLGMAFDGVAAAYKGYRAIWIKDGEGKLAYGSVQPEMKAALAKLQELYKAKAIDPEFGAKDWGKAADDIGAGKGGIYFGAFWQPLYPLSTTKTHTPESDWTAYPIPAGADGTIVPKRPTNVYNWMVARKGMANPEALVKSMNLWAEMWIEGGKYNDLFYKEIQGSDKYKGKEIHQYAKPYFFDDPGKNMVIGKQFRAAMEKDDGSLVTHPDGKWKWDAYKNNEPNGWAFMKYLSESEAVLEQYGENFVHQSFLGAPTDTMVKRLANLNKIESETFTKIIMGTSNIDEFDKFVKQWKQLGGDAITEEVNAWASAK</sequence>
<evidence type="ECO:0000313" key="5">
    <source>
        <dbReference type="Proteomes" id="UP000502248"/>
    </source>
</evidence>
<reference evidence="4 5" key="1">
    <citation type="submission" date="2020-04" db="EMBL/GenBank/DDBJ databases">
        <title>Genome sequencing of novel species.</title>
        <authorList>
            <person name="Heo J."/>
            <person name="Kim S.-J."/>
            <person name="Kim J.-S."/>
            <person name="Hong S.-B."/>
            <person name="Kwon S.-W."/>
        </authorList>
    </citation>
    <scope>NUCLEOTIDE SEQUENCE [LARGE SCALE GENOMIC DNA]</scope>
    <source>
        <strain evidence="4 5">MFER-1</strain>
    </source>
</reference>
<name>A0A7Z2VMD7_9BACL</name>
<proteinExistence type="predicted"/>
<evidence type="ECO:0000256" key="3">
    <source>
        <dbReference type="SAM" id="SignalP"/>
    </source>
</evidence>
<gene>
    <name evidence="4" type="ORF">HH215_21995</name>
</gene>